<gene>
    <name evidence="2" type="ORF">IAC54_02695</name>
</gene>
<proteinExistence type="predicted"/>
<sequence length="165" mass="17620">MKFLSSILLAVFICSAGIVNAQTDEETLASKNRIAELLNLNLSSNSGIESLDKFVEAVQDAADESVAISTALDEMNQRITNKTNTPSLSELTELSTRINNLAKAVTEASKLSIDAAKGLKELKSSPMKILSATNTLNNAKNALETIAKESVYQVKTISGMIKAIS</sequence>
<feature type="signal peptide" evidence="1">
    <location>
        <begin position="1"/>
        <end position="21"/>
    </location>
</feature>
<comment type="caution">
    <text evidence="2">The sequence shown here is derived from an EMBL/GenBank/DDBJ whole genome shotgun (WGS) entry which is preliminary data.</text>
</comment>
<evidence type="ECO:0000313" key="2">
    <source>
        <dbReference type="EMBL" id="MBO8437792.1"/>
    </source>
</evidence>
<name>A0A9D9E1I1_9BACT</name>
<dbReference type="Proteomes" id="UP000823636">
    <property type="component" value="Unassembled WGS sequence"/>
</dbReference>
<evidence type="ECO:0000313" key="3">
    <source>
        <dbReference type="Proteomes" id="UP000823636"/>
    </source>
</evidence>
<reference evidence="2" key="1">
    <citation type="submission" date="2020-10" db="EMBL/GenBank/DDBJ databases">
        <authorList>
            <person name="Gilroy R."/>
        </authorList>
    </citation>
    <scope>NUCLEOTIDE SEQUENCE</scope>
    <source>
        <strain evidence="2">G3-4614</strain>
    </source>
</reference>
<keyword evidence="1" id="KW-0732">Signal</keyword>
<accession>A0A9D9E1I1</accession>
<organism evidence="2 3">
    <name type="scientific">Candidatus Caccoplasma merdipullorum</name>
    <dbReference type="NCBI Taxonomy" id="2840718"/>
    <lineage>
        <taxon>Bacteria</taxon>
        <taxon>Pseudomonadati</taxon>
        <taxon>Bacteroidota</taxon>
        <taxon>Bacteroidia</taxon>
        <taxon>Bacteroidales</taxon>
        <taxon>Bacteroidaceae</taxon>
        <taxon>Bacteroidaceae incertae sedis</taxon>
        <taxon>Candidatus Caccoplasma</taxon>
    </lineage>
</organism>
<protein>
    <submittedName>
        <fullName evidence="2">Uncharacterized protein</fullName>
    </submittedName>
</protein>
<dbReference type="EMBL" id="JADIMW010000026">
    <property type="protein sequence ID" value="MBO8437792.1"/>
    <property type="molecule type" value="Genomic_DNA"/>
</dbReference>
<reference evidence="2" key="2">
    <citation type="journal article" date="2021" name="PeerJ">
        <title>Extensive microbial diversity within the chicken gut microbiome revealed by metagenomics and culture.</title>
        <authorList>
            <person name="Gilroy R."/>
            <person name="Ravi A."/>
            <person name="Getino M."/>
            <person name="Pursley I."/>
            <person name="Horton D.L."/>
            <person name="Alikhan N.F."/>
            <person name="Baker D."/>
            <person name="Gharbi K."/>
            <person name="Hall N."/>
            <person name="Watson M."/>
            <person name="Adriaenssens E.M."/>
            <person name="Foster-Nyarko E."/>
            <person name="Jarju S."/>
            <person name="Secka A."/>
            <person name="Antonio M."/>
            <person name="Oren A."/>
            <person name="Chaudhuri R.R."/>
            <person name="La Ragione R."/>
            <person name="Hildebrand F."/>
            <person name="Pallen M.J."/>
        </authorList>
    </citation>
    <scope>NUCLEOTIDE SEQUENCE</scope>
    <source>
        <strain evidence="2">G3-4614</strain>
    </source>
</reference>
<evidence type="ECO:0000256" key="1">
    <source>
        <dbReference type="SAM" id="SignalP"/>
    </source>
</evidence>
<dbReference type="AlphaFoldDB" id="A0A9D9E1I1"/>
<feature type="chain" id="PRO_5038855412" evidence="1">
    <location>
        <begin position="22"/>
        <end position="165"/>
    </location>
</feature>